<organism evidence="2 3">
    <name type="scientific">Tribonema minus</name>
    <dbReference type="NCBI Taxonomy" id="303371"/>
    <lineage>
        <taxon>Eukaryota</taxon>
        <taxon>Sar</taxon>
        <taxon>Stramenopiles</taxon>
        <taxon>Ochrophyta</taxon>
        <taxon>PX clade</taxon>
        <taxon>Xanthophyceae</taxon>
        <taxon>Tribonematales</taxon>
        <taxon>Tribonemataceae</taxon>
        <taxon>Tribonema</taxon>
    </lineage>
</organism>
<dbReference type="AlphaFoldDB" id="A0A835ZDX8"/>
<feature type="non-terminal residue" evidence="2">
    <location>
        <position position="1"/>
    </location>
</feature>
<feature type="region of interest" description="Disordered" evidence="1">
    <location>
        <begin position="151"/>
        <end position="174"/>
    </location>
</feature>
<dbReference type="EMBL" id="JAFCMP010000092">
    <property type="protein sequence ID" value="KAG5187188.1"/>
    <property type="molecule type" value="Genomic_DNA"/>
</dbReference>
<dbReference type="Proteomes" id="UP000664859">
    <property type="component" value="Unassembled WGS sequence"/>
</dbReference>
<evidence type="ECO:0000256" key="1">
    <source>
        <dbReference type="SAM" id="MobiDB-lite"/>
    </source>
</evidence>
<sequence>MGGNAMLCYSIRPQESGGKVYKNQVYNMMTVSGDAVVVEYSQQHFRSNLAYNARKPGTRFYSLRSNATTGGGGALHGRPPLPSPPPSRENSLEGYLPAVPSEGAAHGDAQGRNSVPLRSPAVAARAGGFATPSVPLMELPAAALVVGGNGGGGAAGAGGVLPRGRDRQMPSSWL</sequence>
<keyword evidence="3" id="KW-1185">Reference proteome</keyword>
<protein>
    <submittedName>
        <fullName evidence="2">Uncharacterized protein</fullName>
    </submittedName>
</protein>
<evidence type="ECO:0000313" key="2">
    <source>
        <dbReference type="EMBL" id="KAG5187188.1"/>
    </source>
</evidence>
<proteinExistence type="predicted"/>
<dbReference type="OrthoDB" id="419768at2759"/>
<feature type="region of interest" description="Disordered" evidence="1">
    <location>
        <begin position="65"/>
        <end position="113"/>
    </location>
</feature>
<comment type="caution">
    <text evidence="2">The sequence shown here is derived from an EMBL/GenBank/DDBJ whole genome shotgun (WGS) entry which is preliminary data.</text>
</comment>
<reference evidence="2" key="1">
    <citation type="submission" date="2021-02" db="EMBL/GenBank/DDBJ databases">
        <title>First Annotated Genome of the Yellow-green Alga Tribonema minus.</title>
        <authorList>
            <person name="Mahan K.M."/>
        </authorList>
    </citation>
    <scope>NUCLEOTIDE SEQUENCE</scope>
    <source>
        <strain evidence="2">UTEX B ZZ1240</strain>
    </source>
</reference>
<gene>
    <name evidence="2" type="ORF">JKP88DRAFT_235310</name>
</gene>
<feature type="compositionally biased region" description="Gly residues" evidence="1">
    <location>
        <begin position="151"/>
        <end position="161"/>
    </location>
</feature>
<evidence type="ECO:0000313" key="3">
    <source>
        <dbReference type="Proteomes" id="UP000664859"/>
    </source>
</evidence>
<accession>A0A835ZDX8</accession>
<name>A0A835ZDX8_9STRA</name>